<keyword evidence="2" id="KW-1185">Reference proteome</keyword>
<reference evidence="1 2" key="1">
    <citation type="submission" date="2019-04" db="EMBL/GenBank/DDBJ databases">
        <title>An improved genome assembly and genetic linkage map for asparagus bean, Vigna unguiculata ssp. sesquipedialis.</title>
        <authorList>
            <person name="Xia Q."/>
            <person name="Zhang R."/>
            <person name="Dong Y."/>
        </authorList>
    </citation>
    <scope>NUCLEOTIDE SEQUENCE [LARGE SCALE GENOMIC DNA]</scope>
    <source>
        <tissue evidence="1">Leaf</tissue>
    </source>
</reference>
<proteinExistence type="predicted"/>
<sequence>MHVGNNFVHSAILRSARLLGDLLSRSGEYLSPKREIEGCETLFWAPRVGEEVDVWATRLFAQVRGSRLSETSCLTCVVLNSPPRREFLGVRRGETRPGEERIAQARRDSPKRDFADKPEVHTYLLSFGDTSESTTTSGKVRRGMTTSGQVRVSIINPESMANFVVKLEVEKLWGLPFLFVYDDDRVIRYTGAGDVEGAHATE</sequence>
<gene>
    <name evidence="1" type="ORF">DEO72_LG4g1084</name>
</gene>
<dbReference type="Proteomes" id="UP000501690">
    <property type="component" value="Linkage Group LG4"/>
</dbReference>
<evidence type="ECO:0008006" key="3">
    <source>
        <dbReference type="Google" id="ProtNLM"/>
    </source>
</evidence>
<protein>
    <recommendedName>
        <fullName evidence="3">Thioredoxin-like fold</fullName>
    </recommendedName>
</protein>
<organism evidence="1 2">
    <name type="scientific">Vigna unguiculata</name>
    <name type="common">Cowpea</name>
    <dbReference type="NCBI Taxonomy" id="3917"/>
    <lineage>
        <taxon>Eukaryota</taxon>
        <taxon>Viridiplantae</taxon>
        <taxon>Streptophyta</taxon>
        <taxon>Embryophyta</taxon>
        <taxon>Tracheophyta</taxon>
        <taxon>Spermatophyta</taxon>
        <taxon>Magnoliopsida</taxon>
        <taxon>eudicotyledons</taxon>
        <taxon>Gunneridae</taxon>
        <taxon>Pentapetalae</taxon>
        <taxon>rosids</taxon>
        <taxon>fabids</taxon>
        <taxon>Fabales</taxon>
        <taxon>Fabaceae</taxon>
        <taxon>Papilionoideae</taxon>
        <taxon>50 kb inversion clade</taxon>
        <taxon>NPAAA clade</taxon>
        <taxon>indigoferoid/millettioid clade</taxon>
        <taxon>Phaseoleae</taxon>
        <taxon>Vigna</taxon>
    </lineage>
</organism>
<dbReference type="AlphaFoldDB" id="A0A4D6LNP0"/>
<accession>A0A4D6LNP0</accession>
<name>A0A4D6LNP0_VIGUN</name>
<dbReference type="EMBL" id="CP039348">
    <property type="protein sequence ID" value="QCD90130.1"/>
    <property type="molecule type" value="Genomic_DNA"/>
</dbReference>
<evidence type="ECO:0000313" key="1">
    <source>
        <dbReference type="EMBL" id="QCD90130.1"/>
    </source>
</evidence>
<evidence type="ECO:0000313" key="2">
    <source>
        <dbReference type="Proteomes" id="UP000501690"/>
    </source>
</evidence>